<keyword evidence="1" id="KW-0175">Coiled coil</keyword>
<feature type="transmembrane region" description="Helical" evidence="2">
    <location>
        <begin position="822"/>
        <end position="841"/>
    </location>
</feature>
<keyword evidence="2" id="KW-0472">Membrane</keyword>
<name>A0ABU5RYQ8_9BACT</name>
<dbReference type="Pfam" id="PF12770">
    <property type="entry name" value="CHAT"/>
    <property type="match status" value="1"/>
</dbReference>
<evidence type="ECO:0000259" key="3">
    <source>
        <dbReference type="Pfam" id="PF12770"/>
    </source>
</evidence>
<keyword evidence="2" id="KW-0812">Transmembrane</keyword>
<dbReference type="EMBL" id="JAYGIL010000002">
    <property type="protein sequence ID" value="MEA5401356.1"/>
    <property type="molecule type" value="Genomic_DNA"/>
</dbReference>
<dbReference type="PANTHER" id="PTHR10098:SF108">
    <property type="entry name" value="TETRATRICOPEPTIDE REPEAT PROTEIN 28"/>
    <property type="match status" value="1"/>
</dbReference>
<dbReference type="Proteomes" id="UP001303899">
    <property type="component" value="Unassembled WGS sequence"/>
</dbReference>
<evidence type="ECO:0000313" key="4">
    <source>
        <dbReference type="EMBL" id="MEA5401356.1"/>
    </source>
</evidence>
<dbReference type="RefSeq" id="WP_323324921.1">
    <property type="nucleotide sequence ID" value="NZ_JAYGIL010000002.1"/>
</dbReference>
<dbReference type="InterPro" id="IPR011990">
    <property type="entry name" value="TPR-like_helical_dom_sf"/>
</dbReference>
<keyword evidence="2" id="KW-1133">Transmembrane helix</keyword>
<evidence type="ECO:0000256" key="2">
    <source>
        <dbReference type="SAM" id="Phobius"/>
    </source>
</evidence>
<accession>A0ABU5RYQ8</accession>
<gene>
    <name evidence="4" type="ORF">VB776_00425</name>
</gene>
<feature type="domain" description="CHAT" evidence="3">
    <location>
        <begin position="545"/>
        <end position="813"/>
    </location>
</feature>
<evidence type="ECO:0000256" key="1">
    <source>
        <dbReference type="SAM" id="Coils"/>
    </source>
</evidence>
<dbReference type="PANTHER" id="PTHR10098">
    <property type="entry name" value="RAPSYN-RELATED"/>
    <property type="match status" value="1"/>
</dbReference>
<sequence length="850" mass="99036">MGENYSDNAQFTLSIKCYKQAIQIFEKNNLNNHYINALAYTNLAYNYWQANMMSQCNAYRYKPLEIWGKYYQDDISILSTAYNNAIYELIDYGDLVQAGILQKKFEALMNSHFLKMKQGKFIPKGADDDAQARAMFHLNSIRYYGEVFTPVKIEYHIQQIEQLYKKSPKSWYQSEIGMLLSSYDAAYYYYRIKEYYDKALKYNGLQEMLASDEFYKMKSQAGYAMLYYEKRDYLQALKYTEKSLKAMAYQGKGSSIFTLNVLKAELLANLNRPAESIKTLKYAYKLMTDKNKDLSSFSIADFGDISGYYHINIFIHSGLAYRQIYERNGKKIADLKTMKSFYKMASAMFERYYNEGIFNPTLDQYLRNIKEGLLYADARIGNHHREIEETINTLERISSQHLWKQFLARNEENLHFPKEIIAKKNDIQLQINDFERKSEKTEQDKQTLQNLKSELIRLNEEVFKQSPQLKRFSKSEFSLKPIQEKIKDDNIIVKYTITDSSVYAHIINQKSIEVRLLGSKKQIETICKAYNEKLRNIDFNYQIESKKIYQLLVNSLKINSIKNYTFITDSFLSALPFETLVTEKNEVLAKSKNISYEHALKFMSIDANTNDDFKFNLTGFAPKYNDKIALNRSENGQLFYTGREISEIASSFNKSSIYLDEKATKANFIKTVGMSKIHHLAMHSNLNKSDYEYSNLIFQNEEKMYFHELYNLNFPSELVVLSACNTGVGNLLNGEGLMSISRALNYAGVKASIHSLWQVPDKETAELMTLFYQNLANKMSKVEALAQAKRIFIKNNPSKIHPYYWAGFVLNGNPSPISEENWLVYTVVGILGILSVFLFVFRSKLRQQFQ</sequence>
<keyword evidence="5" id="KW-1185">Reference proteome</keyword>
<comment type="caution">
    <text evidence="4">The sequence shown here is derived from an EMBL/GenBank/DDBJ whole genome shotgun (WGS) entry which is preliminary data.</text>
</comment>
<dbReference type="InterPro" id="IPR024983">
    <property type="entry name" value="CHAT_dom"/>
</dbReference>
<feature type="coiled-coil region" evidence="1">
    <location>
        <begin position="424"/>
        <end position="461"/>
    </location>
</feature>
<organism evidence="4 5">
    <name type="scientific">Arcicella gelida</name>
    <dbReference type="NCBI Taxonomy" id="2984195"/>
    <lineage>
        <taxon>Bacteria</taxon>
        <taxon>Pseudomonadati</taxon>
        <taxon>Bacteroidota</taxon>
        <taxon>Cytophagia</taxon>
        <taxon>Cytophagales</taxon>
        <taxon>Flectobacillaceae</taxon>
        <taxon>Arcicella</taxon>
    </lineage>
</organism>
<evidence type="ECO:0000313" key="5">
    <source>
        <dbReference type="Proteomes" id="UP001303899"/>
    </source>
</evidence>
<protein>
    <submittedName>
        <fullName evidence="4">CHAT domain-containing protein</fullName>
    </submittedName>
</protein>
<proteinExistence type="predicted"/>
<dbReference type="SUPFAM" id="SSF48452">
    <property type="entry name" value="TPR-like"/>
    <property type="match status" value="2"/>
</dbReference>
<reference evidence="4 5" key="1">
    <citation type="submission" date="2023-12" db="EMBL/GenBank/DDBJ databases">
        <title>Novel species of the genus Arcicella isolated from rivers.</title>
        <authorList>
            <person name="Lu H."/>
        </authorList>
    </citation>
    <scope>NUCLEOTIDE SEQUENCE [LARGE SCALE GENOMIC DNA]</scope>
    <source>
        <strain evidence="4 5">DC2W</strain>
    </source>
</reference>